<reference evidence="2 3" key="1">
    <citation type="journal article" date="2024" name="Science">
        <title>Giant polyketide synthase enzymes in the biosynthesis of giant marine polyether toxins.</title>
        <authorList>
            <person name="Fallon T.R."/>
            <person name="Shende V.V."/>
            <person name="Wierzbicki I.H."/>
            <person name="Pendleton A.L."/>
            <person name="Watervoot N.F."/>
            <person name="Auber R.P."/>
            <person name="Gonzalez D.J."/>
            <person name="Wisecaver J.H."/>
            <person name="Moore B.S."/>
        </authorList>
    </citation>
    <scope>NUCLEOTIDE SEQUENCE [LARGE SCALE GENOMIC DNA]</scope>
    <source>
        <strain evidence="2 3">12B1</strain>
    </source>
</reference>
<gene>
    <name evidence="2" type="ORF">AB1Y20_023606</name>
</gene>
<evidence type="ECO:0000313" key="2">
    <source>
        <dbReference type="EMBL" id="KAL1520134.1"/>
    </source>
</evidence>
<feature type="compositionally biased region" description="Low complexity" evidence="1">
    <location>
        <begin position="197"/>
        <end position="214"/>
    </location>
</feature>
<feature type="region of interest" description="Disordered" evidence="1">
    <location>
        <begin position="133"/>
        <end position="214"/>
    </location>
</feature>
<accession>A0AB34JHK3</accession>
<feature type="compositionally biased region" description="Acidic residues" evidence="1">
    <location>
        <begin position="673"/>
        <end position="684"/>
    </location>
</feature>
<evidence type="ECO:0000313" key="3">
    <source>
        <dbReference type="Proteomes" id="UP001515480"/>
    </source>
</evidence>
<keyword evidence="3" id="KW-1185">Reference proteome</keyword>
<feature type="compositionally biased region" description="Basic and acidic residues" evidence="1">
    <location>
        <begin position="592"/>
        <end position="609"/>
    </location>
</feature>
<dbReference type="Proteomes" id="UP001515480">
    <property type="component" value="Unassembled WGS sequence"/>
</dbReference>
<feature type="compositionally biased region" description="Polar residues" evidence="1">
    <location>
        <begin position="622"/>
        <end position="631"/>
    </location>
</feature>
<feature type="compositionally biased region" description="Low complexity" evidence="1">
    <location>
        <begin position="494"/>
        <end position="505"/>
    </location>
</feature>
<feature type="compositionally biased region" description="Pro residues" evidence="1">
    <location>
        <begin position="145"/>
        <end position="161"/>
    </location>
</feature>
<feature type="compositionally biased region" description="Acidic residues" evidence="1">
    <location>
        <begin position="889"/>
        <end position="933"/>
    </location>
</feature>
<feature type="compositionally biased region" description="Basic and acidic residues" evidence="1">
    <location>
        <begin position="762"/>
        <end position="784"/>
    </location>
</feature>
<feature type="compositionally biased region" description="Basic and acidic residues" evidence="1">
    <location>
        <begin position="995"/>
        <end position="1008"/>
    </location>
</feature>
<organism evidence="2 3">
    <name type="scientific">Prymnesium parvum</name>
    <name type="common">Toxic golden alga</name>
    <dbReference type="NCBI Taxonomy" id="97485"/>
    <lineage>
        <taxon>Eukaryota</taxon>
        <taxon>Haptista</taxon>
        <taxon>Haptophyta</taxon>
        <taxon>Prymnesiophyceae</taxon>
        <taxon>Prymnesiales</taxon>
        <taxon>Prymnesiaceae</taxon>
        <taxon>Prymnesium</taxon>
    </lineage>
</organism>
<feature type="compositionally biased region" description="Basic and acidic residues" evidence="1">
    <location>
        <begin position="540"/>
        <end position="558"/>
    </location>
</feature>
<feature type="compositionally biased region" description="Acidic residues" evidence="1">
    <location>
        <begin position="942"/>
        <end position="955"/>
    </location>
</feature>
<feature type="compositionally biased region" description="Polar residues" evidence="1">
    <location>
        <begin position="174"/>
        <end position="184"/>
    </location>
</feature>
<feature type="compositionally biased region" description="Pro residues" evidence="1">
    <location>
        <begin position="403"/>
        <end position="412"/>
    </location>
</feature>
<feature type="region of interest" description="Disordered" evidence="1">
    <location>
        <begin position="348"/>
        <end position="1060"/>
    </location>
</feature>
<feature type="compositionally biased region" description="Acidic residues" evidence="1">
    <location>
        <begin position="802"/>
        <end position="815"/>
    </location>
</feature>
<sequence length="1615" mass="169283">MASADPAGVEPLPGETDAAYAARQARLREEAAARMKAKFGHSAGLHGKLGGVGNSSAPPPLATSRSSWGFFGSVLGSVTELAKESAGGLAQLASDVGGAAVSVGGAAGGLGRQLAIESVEGLAALAHDTAGVASGVSSRERLPTRPAPPPAAPKAPLPPPSAAADDFFSILNAPESSPSGSTRPRTVAPAPAGGPGSAARPAGPSGSPRDLPSLRLLHSDLPSLHLLQADLPSLHLLEPDLPSLHLLQADLPSLHLLAPDLPSLHLLHSYLPSLHLLAPDLPSLHLLAPDLPSLHLLAPDLPSLHLLAPDLPSLHLLQSDLPSLHLLQSDLPSLHLLAPDLPTSAAPSLVAKPATDPPSPAVAAHGSAKAKADGWDAADGWSDGGWSDGEWDDDNAAAKRAEAPPPSSPAPAPSRACGVAAATAGHPEMAPPPPPPAAASLQPMDKAATANAEVPPQAGMEGSPHSGEQASDGVVPWRTEQITGADALAEGFASSNNPQSPQVPSSRKESFAEDAPSARVVQDTEGDSPVEISSPSEEEPSTREKDIMEVEQRAKREPIGGARSSSIAEIETEQPAVQERMERAASVQSPTAEEKPRANEQVLTEKEPTAEADAITEERSLTNEVLPTTDTRVGGEQPTEEEEPRVGIESELPPAEEALPAVEEPLTMRASPDEEETPSEEEPPTESAPETTRTKEETPTEQEAPAETESDEPIFGEEPRRPAVVESEQRLSEEETPKEDKTLPQPPPEEEPPIIEGNPTHIEPKRPSTVEEAPAEMKSEKPSAEEQSSTALPTEVESEKPSDEEEAPTMEEALAELEKPPNAEELPTEVESEKTSAEEVPPSIEEAPAEAESESPFAEEEPLTIEEAPAEAESESPSAEEAPLTIEEAPAEAESESPCAEEEPLTIEEAPAEAESESPCVEEEPLTIEEAPAEAESRKPSDEEEPPTMEEAAEEVESHRPSAEEEPAETEPLAQAELATEIVLPIGEAPQQRTDPVEESKSDGEAASHAEIVPPVEQEAVDWDDWPADDWTSPVDGTSPSAPALAASPPTVAQNVPPAPPAASIAPVGAEVRAATSSSPSKLTESGGFRAFHGLTSAGKRFGKAFATESVQGLTALAQDTAWLTSTVADRAASRTTKVVSEFGAVGLFAGDAVRLGRAVGTMVVDDFVGGADKVTGDKASVVLSSATEVTREWATGAREVGELAGSAAHGIAANAHGVLNEGAGKWIGSIKDNVITLDAVGRSTMGTLRDRWVKGEETKAVAAELEVKTESLAPPRRSFEEWLDELGGGTSMELLEGMKDGCAIRVGIKIAQLAVAQRTELDGSFQELDAFLSYDADDDAAVEEDEHDSPSHTRLAAFTLGELRKVQEDTLSRIRRVVEECEVCQRRAVKSADAATMPSREETQSQSNDESVEKQGIDGGGEKVVAAATAPGALPRLPDTRAADPVATTVLTPLALAKDGMLSIEACAALGLAQLCAMALRVLVGYGARCRQEADRPSKPQPDTELSVDDRVHALDCTFVTELERARWKGRCVRAMRIAFTRCIEEVSQGCLDAARKLHRAVQLSSGAKDLNQVLKAVSSAVYLDSGSAISLVQEATQCYMPILHYIASGDISR</sequence>
<feature type="region of interest" description="Disordered" evidence="1">
    <location>
        <begin position="1393"/>
        <end position="1418"/>
    </location>
</feature>
<name>A0AB34JHK3_PRYPA</name>
<feature type="compositionally biased region" description="Basic and acidic residues" evidence="1">
    <location>
        <begin position="717"/>
        <end position="742"/>
    </location>
</feature>
<feature type="compositionally biased region" description="Acidic residues" evidence="1">
    <location>
        <begin position="847"/>
        <end position="874"/>
    </location>
</feature>
<feature type="compositionally biased region" description="Acidic residues" evidence="1">
    <location>
        <begin position="704"/>
        <end position="715"/>
    </location>
</feature>
<comment type="caution">
    <text evidence="2">The sequence shown here is derived from an EMBL/GenBank/DDBJ whole genome shotgun (WGS) entry which is preliminary data.</text>
</comment>
<evidence type="ECO:0000256" key="1">
    <source>
        <dbReference type="SAM" id="MobiDB-lite"/>
    </source>
</evidence>
<dbReference type="PROSITE" id="PS50890">
    <property type="entry name" value="PUA"/>
    <property type="match status" value="1"/>
</dbReference>
<proteinExistence type="predicted"/>
<protein>
    <submittedName>
        <fullName evidence="2">Uncharacterized protein</fullName>
    </submittedName>
</protein>
<feature type="compositionally biased region" description="Acidic residues" evidence="1">
    <location>
        <begin position="1019"/>
        <end position="1028"/>
    </location>
</feature>
<feature type="compositionally biased region" description="Low complexity" evidence="1">
    <location>
        <begin position="649"/>
        <end position="665"/>
    </location>
</feature>
<feature type="compositionally biased region" description="Low complexity" evidence="1">
    <location>
        <begin position="361"/>
        <end position="381"/>
    </location>
</feature>
<feature type="compositionally biased region" description="Low complexity" evidence="1">
    <location>
        <begin position="1039"/>
        <end position="1060"/>
    </location>
</feature>
<feature type="compositionally biased region" description="Low complexity" evidence="1">
    <location>
        <begin position="970"/>
        <end position="981"/>
    </location>
</feature>
<dbReference type="SUPFAM" id="SSF141571">
    <property type="entry name" value="Pentapeptide repeat-like"/>
    <property type="match status" value="1"/>
</dbReference>
<dbReference type="EMBL" id="JBGBPQ010000009">
    <property type="protein sequence ID" value="KAL1520134.1"/>
    <property type="molecule type" value="Genomic_DNA"/>
</dbReference>